<keyword evidence="1" id="KW-0175">Coiled coil</keyword>
<feature type="signal peptide" evidence="2">
    <location>
        <begin position="1"/>
        <end position="21"/>
    </location>
</feature>
<evidence type="ECO:0000256" key="1">
    <source>
        <dbReference type="SAM" id="Coils"/>
    </source>
</evidence>
<accession>A0A1B6JCK0</accession>
<organism evidence="3">
    <name type="scientific">Homalodisca liturata</name>
    <dbReference type="NCBI Taxonomy" id="320908"/>
    <lineage>
        <taxon>Eukaryota</taxon>
        <taxon>Metazoa</taxon>
        <taxon>Ecdysozoa</taxon>
        <taxon>Arthropoda</taxon>
        <taxon>Hexapoda</taxon>
        <taxon>Insecta</taxon>
        <taxon>Pterygota</taxon>
        <taxon>Neoptera</taxon>
        <taxon>Paraneoptera</taxon>
        <taxon>Hemiptera</taxon>
        <taxon>Auchenorrhyncha</taxon>
        <taxon>Membracoidea</taxon>
        <taxon>Cicadellidae</taxon>
        <taxon>Cicadellinae</taxon>
        <taxon>Proconiini</taxon>
        <taxon>Homalodisca</taxon>
    </lineage>
</organism>
<sequence>MDTMSLVIFLVLMSMFNLVKCNQDSSFWSKIKKLINKINPLSIDTRPAPVINLDYLRTSLKNIEELIYDSSTYVQLKTQKMSSKILTEIKEELANLQFTSDKLEAQFNMTTDQIKRYQDSCNKLYLRLQQAEEMLQQTSPSVPFH</sequence>
<dbReference type="EMBL" id="GECU01010838">
    <property type="protein sequence ID" value="JAS96868.1"/>
    <property type="molecule type" value="Transcribed_RNA"/>
</dbReference>
<feature type="chain" id="PRO_5008585684" evidence="2">
    <location>
        <begin position="22"/>
        <end position="145"/>
    </location>
</feature>
<name>A0A1B6JCK0_9HEMI</name>
<reference evidence="3" key="1">
    <citation type="submission" date="2015-11" db="EMBL/GenBank/DDBJ databases">
        <title>De novo transcriptome assembly of four potential Pierce s Disease insect vectors from Arizona vineyards.</title>
        <authorList>
            <person name="Tassone E.E."/>
        </authorList>
    </citation>
    <scope>NUCLEOTIDE SEQUENCE</scope>
</reference>
<feature type="coiled-coil region" evidence="1">
    <location>
        <begin position="86"/>
        <end position="134"/>
    </location>
</feature>
<gene>
    <name evidence="3" type="ORF">g.21078</name>
</gene>
<evidence type="ECO:0000256" key="2">
    <source>
        <dbReference type="SAM" id="SignalP"/>
    </source>
</evidence>
<dbReference type="AlphaFoldDB" id="A0A1B6JCK0"/>
<proteinExistence type="predicted"/>
<evidence type="ECO:0000313" key="3">
    <source>
        <dbReference type="EMBL" id="JAS96868.1"/>
    </source>
</evidence>
<protein>
    <submittedName>
        <fullName evidence="3">Uncharacterized protein</fullName>
    </submittedName>
</protein>
<keyword evidence="2" id="KW-0732">Signal</keyword>